<name>D6PGZ6_9CAUD</name>
<dbReference type="GeneID" id="54998813"/>
<evidence type="ECO:0000313" key="3">
    <source>
        <dbReference type="Proteomes" id="UP000584901"/>
    </source>
</evidence>
<keyword evidence="3" id="KW-1185">Reference proteome</keyword>
<reference evidence="2 3" key="1">
    <citation type="journal article" date="2010" name="ISME J.">
        <title>Metagenome of the Mediterranean deep chlorophyll maximum studied by direct and fosmid library 454 pyrosequencing.</title>
        <authorList>
            <person name="Ghai R."/>
            <person name="Martin-Cuadrado A.B."/>
            <person name="Molto A.G."/>
            <person name="Heredia I.G."/>
            <person name="Cabrera R."/>
            <person name="Martin J."/>
            <person name="Verdu M."/>
            <person name="Deschamps P."/>
            <person name="Moreira D."/>
            <person name="Lopez-Garcia P."/>
            <person name="Mira A."/>
            <person name="Rodriguez-Valera F."/>
        </authorList>
    </citation>
    <scope>NUCLEOTIDE SEQUENCE [LARGE SCALE GENOMIC DNA]</scope>
</reference>
<protein>
    <submittedName>
        <fullName evidence="2">Uncharacterized protein</fullName>
    </submittedName>
</protein>
<sequence>MDLATILWLDSKPEDDYWETCYRRSNPEGDEFGSSDDVPADFDDNEDAWNDQRRRERLAEVEYEC</sequence>
<accession>D6PGZ6</accession>
<feature type="compositionally biased region" description="Acidic residues" evidence="1">
    <location>
        <begin position="28"/>
        <end position="49"/>
    </location>
</feature>
<dbReference type="EMBL" id="GU943054">
    <property type="protein sequence ID" value="ADD94997.1"/>
    <property type="molecule type" value="Genomic_DNA"/>
</dbReference>
<dbReference type="Proteomes" id="UP000584901">
    <property type="component" value="Segment"/>
</dbReference>
<feature type="region of interest" description="Disordered" evidence="1">
    <location>
        <begin position="27"/>
        <end position="51"/>
    </location>
</feature>
<organism evidence="2 3">
    <name type="scientific">uncultured phage MedDCM-OCT-S04-C24</name>
    <dbReference type="NCBI Taxonomy" id="743543"/>
    <lineage>
        <taxon>Viruses</taxon>
        <taxon>Duplodnaviria</taxon>
        <taxon>Heunggongvirae</taxon>
        <taxon>Uroviricota</taxon>
        <taxon>Caudoviricetes</taxon>
        <taxon>Autographivirales</taxon>
        <taxon>Pekhitvirus</taxon>
        <taxon>Pekhitvirus S04C24</taxon>
    </lineage>
</organism>
<proteinExistence type="predicted"/>
<dbReference type="KEGG" id="vg:54998813"/>
<evidence type="ECO:0000256" key="1">
    <source>
        <dbReference type="SAM" id="MobiDB-lite"/>
    </source>
</evidence>
<evidence type="ECO:0000313" key="2">
    <source>
        <dbReference type="EMBL" id="ADD94997.1"/>
    </source>
</evidence>
<dbReference type="RefSeq" id="YP_009807923.1">
    <property type="nucleotide sequence ID" value="NC_048031.1"/>
</dbReference>